<gene>
    <name evidence="2" type="ORF">g.56503</name>
</gene>
<protein>
    <submittedName>
        <fullName evidence="2">Uncharacterized protein</fullName>
    </submittedName>
</protein>
<feature type="region of interest" description="Disordered" evidence="1">
    <location>
        <begin position="617"/>
        <end position="663"/>
    </location>
</feature>
<feature type="compositionally biased region" description="Basic residues" evidence="1">
    <location>
        <begin position="328"/>
        <end position="341"/>
    </location>
</feature>
<feature type="compositionally biased region" description="Basic residues" evidence="1">
    <location>
        <begin position="203"/>
        <end position="215"/>
    </location>
</feature>
<name>A0A2S2NVM6_SCHGA</name>
<feature type="compositionally biased region" description="Basic and acidic residues" evidence="1">
    <location>
        <begin position="437"/>
        <end position="448"/>
    </location>
</feature>
<organism evidence="2">
    <name type="scientific">Schizaphis graminum</name>
    <name type="common">Green bug aphid</name>
    <dbReference type="NCBI Taxonomy" id="13262"/>
    <lineage>
        <taxon>Eukaryota</taxon>
        <taxon>Metazoa</taxon>
        <taxon>Ecdysozoa</taxon>
        <taxon>Arthropoda</taxon>
        <taxon>Hexapoda</taxon>
        <taxon>Insecta</taxon>
        <taxon>Pterygota</taxon>
        <taxon>Neoptera</taxon>
        <taxon>Paraneoptera</taxon>
        <taxon>Hemiptera</taxon>
        <taxon>Sternorrhyncha</taxon>
        <taxon>Aphidomorpha</taxon>
        <taxon>Aphidoidea</taxon>
        <taxon>Aphididae</taxon>
        <taxon>Aphidini</taxon>
        <taxon>Schizaphis</taxon>
    </lineage>
</organism>
<feature type="region of interest" description="Disordered" evidence="1">
    <location>
        <begin position="137"/>
        <end position="170"/>
    </location>
</feature>
<feature type="compositionally biased region" description="Low complexity" evidence="1">
    <location>
        <begin position="269"/>
        <end position="283"/>
    </location>
</feature>
<feature type="compositionally biased region" description="Acidic residues" evidence="1">
    <location>
        <begin position="623"/>
        <end position="663"/>
    </location>
</feature>
<feature type="compositionally biased region" description="Polar residues" evidence="1">
    <location>
        <begin position="137"/>
        <end position="146"/>
    </location>
</feature>
<dbReference type="AlphaFoldDB" id="A0A2S2NVM6"/>
<proteinExistence type="predicted"/>
<dbReference type="EMBL" id="GGMR01008621">
    <property type="protein sequence ID" value="MBY21240.1"/>
    <property type="molecule type" value="Transcribed_RNA"/>
</dbReference>
<accession>A0A2S2NVM6</accession>
<feature type="compositionally biased region" description="Basic residues" evidence="1">
    <location>
        <begin position="384"/>
        <end position="418"/>
    </location>
</feature>
<feature type="region of interest" description="Disordered" evidence="1">
    <location>
        <begin position="197"/>
        <end position="251"/>
    </location>
</feature>
<reference evidence="2" key="1">
    <citation type="submission" date="2018-04" db="EMBL/GenBank/DDBJ databases">
        <title>Transcriptome of Schizaphis graminum biotype I.</title>
        <authorList>
            <person name="Scully E.D."/>
            <person name="Geib S.M."/>
            <person name="Palmer N.A."/>
            <person name="Koch K."/>
            <person name="Bradshaw J."/>
            <person name="Heng-Moss T."/>
            <person name="Sarath G."/>
        </authorList>
    </citation>
    <scope>NUCLEOTIDE SEQUENCE</scope>
</reference>
<evidence type="ECO:0000313" key="2">
    <source>
        <dbReference type="EMBL" id="MBY21240.1"/>
    </source>
</evidence>
<feature type="compositionally biased region" description="Low complexity" evidence="1">
    <location>
        <begin position="353"/>
        <end position="368"/>
    </location>
</feature>
<evidence type="ECO:0000256" key="1">
    <source>
        <dbReference type="SAM" id="MobiDB-lite"/>
    </source>
</evidence>
<sequence>MDYNSIDEDDVEKLRLAALMTFKKKSNLPINAISSTSGEFNKFGNGNSFNNPTRNNNRGRFPVPNRLYNKRTYANVGFRRPTHANNNLIAIIPMDSDGDSLNDSLSKNLPETINSKHASTSDSSKLTNFQNINNEVSTKFSRLDNQSGSEESDDSEAEEDGKEDSDDGDVLLLGEEDEDLDDLDKLMDIMEAEIAGGDVKSSKKEKKSLKQKNKKDKSTIKNKLNAKTKIDEPPIITNQPKIIEDTKPQLNLPEEELESIKTLDEIRNSSSQSSLLKSRIPLRSPSPPIRKRSISPYSTLQRRSPLSRSPRRRSPSLDRYRYSPLRSRLYRRSLSPRRSPRRMSPLREKNLSPRRYSPLKSRYSYRSPSPRRRRRSLSRDISPNRRRLSPLRRRSRSPHKIKSKSRSPKVRPAIRRRSPSPIKKVIRSRPISPLNIRRKDSKSIDDDHLKKREKIKTVDNQVESRLIDPVLEARKRKFESNKPIEPSSKKIILKKTNSVQVAIQTESKETQNEMNELEIKPKTNHLATKVKKVVHSHTVPKNISIKLNNDLENAQLRRVIKVNTSEKICNKKRPRIVFGHEEKNETLIEEAEKFDQHTKNIPKSNTTVTKVLHSEAVEVSSASEEELSEEEVSEEEVSEENVDEESEKEDGQDSSDSCEEYIEEEEEIAELQPEVDDKKESLQHNDTVDLRTELKRRRALRLNMIQVEVKKKPESFYPARLLQSAIRGVVGSSSTNEVKRKKHSKIPEISIKTESNSDGRRVIVMNRDNTRTDNVHEDYNDAVESYASVKRLKGKLKKAPVRLRTTGVNNDNTNQKGLRKIIKRNINVTDFDQVFDVLITCIFILLVNLLYDHYFVSNSLLWCSLKFKLIVV</sequence>
<feature type="compositionally biased region" description="Acidic residues" evidence="1">
    <location>
        <begin position="150"/>
        <end position="170"/>
    </location>
</feature>
<feature type="region of interest" description="Disordered" evidence="1">
    <location>
        <begin position="263"/>
        <end position="448"/>
    </location>
</feature>